<gene>
    <name evidence="1" type="ORF">EZ315_00220</name>
    <name evidence="2" type="ORF">EZ315_09605</name>
</gene>
<dbReference type="Proteomes" id="UP000297635">
    <property type="component" value="Unassembled WGS sequence"/>
</dbReference>
<organism evidence="2 3">
    <name type="scientific">Duncaniella freteri</name>
    <dbReference type="NCBI Taxonomy" id="2530391"/>
    <lineage>
        <taxon>Bacteria</taxon>
        <taxon>Pseudomonadati</taxon>
        <taxon>Bacteroidota</taxon>
        <taxon>Bacteroidia</taxon>
        <taxon>Bacteroidales</taxon>
        <taxon>Muribaculaceae</taxon>
        <taxon>Duncaniella</taxon>
    </lineage>
</organism>
<dbReference type="GeneID" id="82150043"/>
<reference evidence="2 3" key="1">
    <citation type="submission" date="2019-02" db="EMBL/GenBank/DDBJ databases">
        <title>Isolation and identification of novel species under the genus Muribaculum.</title>
        <authorList>
            <person name="Miyake S."/>
            <person name="Ding Y."/>
            <person name="Low A."/>
            <person name="Soh M."/>
            <person name="Seedorf H."/>
        </authorList>
    </citation>
    <scope>NUCLEOTIDE SEQUENCE [LARGE SCALE GENOMIC DNA]</scope>
    <source>
        <strain evidence="2 3">TLL-A3</strain>
    </source>
</reference>
<evidence type="ECO:0000313" key="1">
    <source>
        <dbReference type="EMBL" id="TGG39211.1"/>
    </source>
</evidence>
<dbReference type="EMBL" id="SJSA01000001">
    <property type="protein sequence ID" value="TGG40906.1"/>
    <property type="molecule type" value="Genomic_DNA"/>
</dbReference>
<accession>A0A4Z0V6H3</accession>
<dbReference type="AlphaFoldDB" id="A0A4Z0V6H3"/>
<proteinExistence type="predicted"/>
<evidence type="ECO:0000313" key="3">
    <source>
        <dbReference type="Proteomes" id="UP000297635"/>
    </source>
</evidence>
<keyword evidence="3" id="KW-1185">Reference proteome</keyword>
<dbReference type="EMBL" id="SJSA01000001">
    <property type="protein sequence ID" value="TGG39211.1"/>
    <property type="molecule type" value="Genomic_DNA"/>
</dbReference>
<evidence type="ECO:0000313" key="2">
    <source>
        <dbReference type="EMBL" id="TGG40906.1"/>
    </source>
</evidence>
<sequence>MKPYPVTLKYSSTFELMPGWVPEVLQTWLEEGWTCDITVKRTTQPLTGRRVLVVKITASTSEDLAAKRKALNKMIEAKGYGPNVLRLRPKMK</sequence>
<name>A0A4Z0V6H3_9BACT</name>
<comment type="caution">
    <text evidence="2">The sequence shown here is derived from an EMBL/GenBank/DDBJ whole genome shotgun (WGS) entry which is preliminary data.</text>
</comment>
<dbReference type="RefSeq" id="WP_135469498.1">
    <property type="nucleotide sequence ID" value="NZ_SJSA01000001.1"/>
</dbReference>
<protein>
    <submittedName>
        <fullName evidence="2">Uncharacterized protein</fullName>
    </submittedName>
</protein>